<sequence>MHNPLGCYHYVRSQTAPHHKCRIGPRQQMNTANAFIDAERVYGSTSKESASRRTWKNGKIAQHGMSFETSFINPTMHSTELIVQIWTAQHNRLALELKELNQKWNDEQLFQEARRIVIAQIQFITLNEYLPLLLGRKTMAKYEILEDSNEFTKYYDININPCTLNAFAAAVGETNILDEISQDDDIIGKAAVLIHRSRDHGIPGYTKFREYCGGEKVEDVDLIVLALAEKPVHGSLVGLTLGCVLASQYQKAIHGDQYWFSNDNGASSFSLEQLRAIRGGTKMSDIICQYLDSDEAAVQPNAFLTPDKFDNFPLSCLSHRLSTMSLDHWKQTPTELPPTTLYIEKLLREAERMVEEQKEGSVETKRSNMF</sequence>
<dbReference type="Proteomes" id="UP001303046">
    <property type="component" value="Unassembled WGS sequence"/>
</dbReference>
<dbReference type="PRINTS" id="PR00457">
    <property type="entry name" value="ANPEROXIDASE"/>
</dbReference>
<keyword evidence="1" id="KW-0575">Peroxidase</keyword>
<dbReference type="SUPFAM" id="SSF48113">
    <property type="entry name" value="Heme-dependent peroxidases"/>
    <property type="match status" value="1"/>
</dbReference>
<name>A0ABR1CGM9_NECAM</name>
<dbReference type="Pfam" id="PF03098">
    <property type="entry name" value="An_peroxidase"/>
    <property type="match status" value="2"/>
</dbReference>
<dbReference type="InterPro" id="IPR037120">
    <property type="entry name" value="Haem_peroxidase_sf_animal"/>
</dbReference>
<dbReference type="PANTHER" id="PTHR11475">
    <property type="entry name" value="OXIDASE/PEROXIDASE"/>
    <property type="match status" value="1"/>
</dbReference>
<dbReference type="Gene3D" id="1.10.640.10">
    <property type="entry name" value="Haem peroxidase domain superfamily, animal type"/>
    <property type="match status" value="2"/>
</dbReference>
<dbReference type="PROSITE" id="PS50292">
    <property type="entry name" value="PEROXIDASE_3"/>
    <property type="match status" value="1"/>
</dbReference>
<gene>
    <name evidence="2" type="primary">Necator_chrII.g7156</name>
    <name evidence="2" type="ORF">RB195_019363</name>
</gene>
<dbReference type="InterPro" id="IPR010255">
    <property type="entry name" value="Haem_peroxidase_sf"/>
</dbReference>
<reference evidence="2 3" key="1">
    <citation type="submission" date="2023-08" db="EMBL/GenBank/DDBJ databases">
        <title>A Necator americanus chromosomal reference genome.</title>
        <authorList>
            <person name="Ilik V."/>
            <person name="Petrzelkova K.J."/>
            <person name="Pardy F."/>
            <person name="Fuh T."/>
            <person name="Niatou-Singa F.S."/>
            <person name="Gouil Q."/>
            <person name="Baker L."/>
            <person name="Ritchie M.E."/>
            <person name="Jex A.R."/>
            <person name="Gazzola D."/>
            <person name="Li H."/>
            <person name="Toshio Fujiwara R."/>
            <person name="Zhan B."/>
            <person name="Aroian R.V."/>
            <person name="Pafco B."/>
            <person name="Schwarz E.M."/>
        </authorList>
    </citation>
    <scope>NUCLEOTIDE SEQUENCE [LARGE SCALE GENOMIC DNA]</scope>
    <source>
        <strain evidence="2 3">Aroian</strain>
        <tissue evidence="2">Whole animal</tissue>
    </source>
</reference>
<dbReference type="EMBL" id="JAVFWL010000002">
    <property type="protein sequence ID" value="KAK6736620.1"/>
    <property type="molecule type" value="Genomic_DNA"/>
</dbReference>
<comment type="caution">
    <text evidence="2">The sequence shown here is derived from an EMBL/GenBank/DDBJ whole genome shotgun (WGS) entry which is preliminary data.</text>
</comment>
<protein>
    <recommendedName>
        <fullName evidence="4">Animal hem peroxidase</fullName>
    </recommendedName>
</protein>
<keyword evidence="3" id="KW-1185">Reference proteome</keyword>
<dbReference type="PANTHER" id="PTHR11475:SF114">
    <property type="entry name" value="PEROXIDASE-LIKE PROTEIN"/>
    <property type="match status" value="1"/>
</dbReference>
<keyword evidence="1" id="KW-0560">Oxidoreductase</keyword>
<evidence type="ECO:0000313" key="3">
    <source>
        <dbReference type="Proteomes" id="UP001303046"/>
    </source>
</evidence>
<evidence type="ECO:0000313" key="2">
    <source>
        <dbReference type="EMBL" id="KAK6736620.1"/>
    </source>
</evidence>
<accession>A0ABR1CGM9</accession>
<dbReference type="InterPro" id="IPR019791">
    <property type="entry name" value="Haem_peroxidase_animal"/>
</dbReference>
<proteinExistence type="predicted"/>
<evidence type="ECO:0000256" key="1">
    <source>
        <dbReference type="ARBA" id="ARBA00022559"/>
    </source>
</evidence>
<evidence type="ECO:0008006" key="4">
    <source>
        <dbReference type="Google" id="ProtNLM"/>
    </source>
</evidence>
<organism evidence="2 3">
    <name type="scientific">Necator americanus</name>
    <name type="common">Human hookworm</name>
    <dbReference type="NCBI Taxonomy" id="51031"/>
    <lineage>
        <taxon>Eukaryota</taxon>
        <taxon>Metazoa</taxon>
        <taxon>Ecdysozoa</taxon>
        <taxon>Nematoda</taxon>
        <taxon>Chromadorea</taxon>
        <taxon>Rhabditida</taxon>
        <taxon>Rhabditina</taxon>
        <taxon>Rhabditomorpha</taxon>
        <taxon>Strongyloidea</taxon>
        <taxon>Ancylostomatidae</taxon>
        <taxon>Bunostominae</taxon>
        <taxon>Necator</taxon>
    </lineage>
</organism>